<keyword evidence="11" id="KW-1185">Reference proteome</keyword>
<keyword evidence="6" id="KW-0479">Metal-binding</keyword>
<dbReference type="Proteomes" id="UP000632774">
    <property type="component" value="Unassembled WGS sequence"/>
</dbReference>
<dbReference type="SUPFAM" id="SSF48695">
    <property type="entry name" value="Multiheme cytochromes"/>
    <property type="match status" value="1"/>
</dbReference>
<evidence type="ECO:0000256" key="5">
    <source>
        <dbReference type="ARBA" id="ARBA00022617"/>
    </source>
</evidence>
<dbReference type="InterPro" id="IPR023119">
    <property type="entry name" value="Multihaem_cyt_PRC_cyt_su-like"/>
</dbReference>
<keyword evidence="3" id="KW-0813">Transport</keyword>
<name>A0ABR9XFR4_9SPHI</name>
<evidence type="ECO:0000256" key="3">
    <source>
        <dbReference type="ARBA" id="ARBA00022448"/>
    </source>
</evidence>
<dbReference type="NCBIfam" id="NF033196">
    <property type="entry name" value="c_type_nonphoto"/>
    <property type="match status" value="1"/>
</dbReference>
<dbReference type="Pfam" id="PF02276">
    <property type="entry name" value="CytoC_RC"/>
    <property type="match status" value="1"/>
</dbReference>
<evidence type="ECO:0000256" key="8">
    <source>
        <dbReference type="ARBA" id="ARBA00023004"/>
    </source>
</evidence>
<dbReference type="EMBL" id="JADFFM010000001">
    <property type="protein sequence ID" value="MBE9666035.1"/>
    <property type="molecule type" value="Genomic_DNA"/>
</dbReference>
<evidence type="ECO:0000313" key="11">
    <source>
        <dbReference type="Proteomes" id="UP000632774"/>
    </source>
</evidence>
<keyword evidence="5" id="KW-0349">Heme</keyword>
<protein>
    <recommendedName>
        <fullName evidence="2">Photosynthetic reaction center cytochrome c subunit</fullName>
    </recommendedName>
</protein>
<keyword evidence="9" id="KW-0732">Signal</keyword>
<keyword evidence="7" id="KW-0249">Electron transport</keyword>
<evidence type="ECO:0000256" key="1">
    <source>
        <dbReference type="ARBA" id="ARBA00003196"/>
    </source>
</evidence>
<comment type="function">
    <text evidence="1">The reaction center of purple bacteria contains a tightly bound cytochrome molecule which re-reduces the photo oxidized primary electron donor.</text>
</comment>
<gene>
    <name evidence="10" type="ORF">IRJ18_06655</name>
</gene>
<reference evidence="10 11" key="1">
    <citation type="submission" date="2020-10" db="EMBL/GenBank/DDBJ databases">
        <title>Mucilaginibacter mali sp. nov., isolated from rhizosphere soil of apple orchard.</title>
        <authorList>
            <person name="Lee J.-S."/>
            <person name="Kim H.S."/>
            <person name="Kim J.-S."/>
        </authorList>
    </citation>
    <scope>NUCLEOTIDE SEQUENCE [LARGE SCALE GENOMIC DNA]</scope>
    <source>
        <strain evidence="10 11">KCTC 23157</strain>
    </source>
</reference>
<dbReference type="InterPro" id="IPR003158">
    <property type="entry name" value="Photosyn_RC_cyt_c-su"/>
</dbReference>
<evidence type="ECO:0000256" key="6">
    <source>
        <dbReference type="ARBA" id="ARBA00022723"/>
    </source>
</evidence>
<evidence type="ECO:0000256" key="9">
    <source>
        <dbReference type="SAM" id="SignalP"/>
    </source>
</evidence>
<organism evidence="10 11">
    <name type="scientific">Mucilaginibacter boryungensis</name>
    <dbReference type="NCBI Taxonomy" id="768480"/>
    <lineage>
        <taxon>Bacteria</taxon>
        <taxon>Pseudomonadati</taxon>
        <taxon>Bacteroidota</taxon>
        <taxon>Sphingobacteriia</taxon>
        <taxon>Sphingobacteriales</taxon>
        <taxon>Sphingobacteriaceae</taxon>
        <taxon>Mucilaginibacter</taxon>
    </lineage>
</organism>
<comment type="caution">
    <text evidence="10">The sequence shown here is derived from an EMBL/GenBank/DDBJ whole genome shotgun (WGS) entry which is preliminary data.</text>
</comment>
<keyword evidence="4" id="KW-0602">Photosynthesis</keyword>
<evidence type="ECO:0000256" key="4">
    <source>
        <dbReference type="ARBA" id="ARBA00022531"/>
    </source>
</evidence>
<evidence type="ECO:0000256" key="2">
    <source>
        <dbReference type="ARBA" id="ARBA00015978"/>
    </source>
</evidence>
<feature type="signal peptide" evidence="9">
    <location>
        <begin position="1"/>
        <end position="23"/>
    </location>
</feature>
<keyword evidence="8" id="KW-0408">Iron</keyword>
<accession>A0ABR9XFR4</accession>
<feature type="chain" id="PRO_5045636902" description="Photosynthetic reaction center cytochrome c subunit" evidence="9">
    <location>
        <begin position="24"/>
        <end position="143"/>
    </location>
</feature>
<evidence type="ECO:0000313" key="10">
    <source>
        <dbReference type="EMBL" id="MBE9666035.1"/>
    </source>
</evidence>
<evidence type="ECO:0000256" key="7">
    <source>
        <dbReference type="ARBA" id="ARBA00022982"/>
    </source>
</evidence>
<dbReference type="InterPro" id="IPR036280">
    <property type="entry name" value="Multihaem_cyt_sf"/>
</dbReference>
<proteinExistence type="predicted"/>
<sequence>MTLNKKLLITMGLSSLIVFGAVASMPQETKAPEYKNLKVLSKKLTHRQLGGIMDQWAKALGVRCNFCHARGADGKNDFASDAKPEKLMAREMFKMTAKINKKYFKAGKDSLGMVMNSGIACVTCHHGTSHPEGGMHHEEAESK</sequence>
<dbReference type="Gene3D" id="1.10.468.10">
    <property type="entry name" value="Photosynthetic Reaction Center, subunit C, domain 2"/>
    <property type="match status" value="1"/>
</dbReference>